<proteinExistence type="predicted"/>
<feature type="transmembrane region" description="Helical" evidence="1">
    <location>
        <begin position="92"/>
        <end position="112"/>
    </location>
</feature>
<sequence>MSKEKLVVLKEANIKNNCPECFHNELMVTFYQKQKFGKFIHKTTSEVSNDIKCLRCHCTIYPVNWTDDIERSFNYYQKLAIPHKTSVKFTSLFYIIMLILIAIVGIAVYIFTQKIIEF</sequence>
<name>A0ABN0RMN6_9FLAO</name>
<keyword evidence="1" id="KW-1133">Transmembrane helix</keyword>
<comment type="caution">
    <text evidence="2">The sequence shown here is derived from an EMBL/GenBank/DDBJ whole genome shotgun (WGS) entry which is preliminary data.</text>
</comment>
<evidence type="ECO:0000313" key="2">
    <source>
        <dbReference type="EMBL" id="EWH13123.1"/>
    </source>
</evidence>
<accession>A0ABN0RMN6</accession>
<dbReference type="Proteomes" id="UP000019275">
    <property type="component" value="Unassembled WGS sequence"/>
</dbReference>
<organism evidence="2 3">
    <name type="scientific">Cellulophaga geojensis KL-A</name>
    <dbReference type="NCBI Taxonomy" id="1328323"/>
    <lineage>
        <taxon>Bacteria</taxon>
        <taxon>Pseudomonadati</taxon>
        <taxon>Bacteroidota</taxon>
        <taxon>Flavobacteriia</taxon>
        <taxon>Flavobacteriales</taxon>
        <taxon>Flavobacteriaceae</taxon>
        <taxon>Cellulophaga</taxon>
    </lineage>
</organism>
<evidence type="ECO:0000313" key="3">
    <source>
        <dbReference type="Proteomes" id="UP000019275"/>
    </source>
</evidence>
<dbReference type="EMBL" id="ARZX01000014">
    <property type="protein sequence ID" value="EWH13123.1"/>
    <property type="molecule type" value="Genomic_DNA"/>
</dbReference>
<keyword evidence="3" id="KW-1185">Reference proteome</keyword>
<evidence type="ECO:0000256" key="1">
    <source>
        <dbReference type="SAM" id="Phobius"/>
    </source>
</evidence>
<protein>
    <submittedName>
        <fullName evidence="2">Uncharacterized protein</fullName>
    </submittedName>
</protein>
<gene>
    <name evidence="2" type="ORF">KLA_11280</name>
</gene>
<keyword evidence="1" id="KW-0812">Transmembrane</keyword>
<dbReference type="RefSeq" id="WP_034645905.1">
    <property type="nucleotide sequence ID" value="NZ_ARZX01000014.1"/>
</dbReference>
<reference evidence="2 3" key="1">
    <citation type="journal article" date="2014" name="Genome Announc.">
        <title>Draft Genome Sequence of the Carrageenan-Degrading Bacterium Cellulophaga sp. Strain KL-A, Isolated from Decaying Marine Algae.</title>
        <authorList>
            <person name="Shan D."/>
            <person name="Ying J."/>
            <person name="Li X."/>
            <person name="Gao Z."/>
            <person name="Wei G."/>
            <person name="Shao Z."/>
        </authorList>
    </citation>
    <scope>NUCLEOTIDE SEQUENCE [LARGE SCALE GENOMIC DNA]</scope>
    <source>
        <strain evidence="2 3">KL-A</strain>
    </source>
</reference>
<keyword evidence="1" id="KW-0472">Membrane</keyword>